<reference evidence="2" key="1">
    <citation type="journal article" date="2023" name="Nat. Plants">
        <title>Single-cell RNA sequencing provides a high-resolution roadmap for understanding the multicellular compartmentation of specialized metabolism.</title>
        <authorList>
            <person name="Sun S."/>
            <person name="Shen X."/>
            <person name="Li Y."/>
            <person name="Li Y."/>
            <person name="Wang S."/>
            <person name="Li R."/>
            <person name="Zhang H."/>
            <person name="Shen G."/>
            <person name="Guo B."/>
            <person name="Wei J."/>
            <person name="Xu J."/>
            <person name="St-Pierre B."/>
            <person name="Chen S."/>
            <person name="Sun C."/>
        </authorList>
    </citation>
    <scope>NUCLEOTIDE SEQUENCE [LARGE SCALE GENOMIC DNA]</scope>
</reference>
<gene>
    <name evidence="1" type="ORF">M9H77_02978</name>
</gene>
<keyword evidence="2" id="KW-1185">Reference proteome</keyword>
<evidence type="ECO:0000313" key="2">
    <source>
        <dbReference type="Proteomes" id="UP001060085"/>
    </source>
</evidence>
<proteinExistence type="predicted"/>
<comment type="caution">
    <text evidence="1">The sequence shown here is derived from an EMBL/GenBank/DDBJ whole genome shotgun (WGS) entry which is preliminary data.</text>
</comment>
<dbReference type="Proteomes" id="UP001060085">
    <property type="component" value="Linkage Group LG01"/>
</dbReference>
<organism evidence="1 2">
    <name type="scientific">Catharanthus roseus</name>
    <name type="common">Madagascar periwinkle</name>
    <name type="synonym">Vinca rosea</name>
    <dbReference type="NCBI Taxonomy" id="4058"/>
    <lineage>
        <taxon>Eukaryota</taxon>
        <taxon>Viridiplantae</taxon>
        <taxon>Streptophyta</taxon>
        <taxon>Embryophyta</taxon>
        <taxon>Tracheophyta</taxon>
        <taxon>Spermatophyta</taxon>
        <taxon>Magnoliopsida</taxon>
        <taxon>eudicotyledons</taxon>
        <taxon>Gunneridae</taxon>
        <taxon>Pentapetalae</taxon>
        <taxon>asterids</taxon>
        <taxon>lamiids</taxon>
        <taxon>Gentianales</taxon>
        <taxon>Apocynaceae</taxon>
        <taxon>Rauvolfioideae</taxon>
        <taxon>Vinceae</taxon>
        <taxon>Catharanthinae</taxon>
        <taxon>Catharanthus</taxon>
    </lineage>
</organism>
<protein>
    <submittedName>
        <fullName evidence="1">Uncharacterized protein</fullName>
    </submittedName>
</protein>
<name>A0ACC0CA38_CATRO</name>
<dbReference type="EMBL" id="CM044701">
    <property type="protein sequence ID" value="KAI5681750.1"/>
    <property type="molecule type" value="Genomic_DNA"/>
</dbReference>
<sequence length="424" mass="48730">MKRLEVEERTIHWQTTSSSEWHRPRCTGGKFRPKKAATDYQPNITRQLIFGWKPMDSVGNLNLSYRPKAAVATQSVFSKVTDRICSVSKELFSGSVDIEDEFHNVQRMQKAIEGLEQQLSCVAKSVGDLKREEEAILEQSSRRNLGGHSMHNNQWGYGNFSPYDRSYERNSYDCYGNNALGARNSYNDRSYKSVPRNKVRNEGNYVNIDGGYNCGRSSQTLGTTSRPLSCNNLKLSLFWGTFGPYDYEAWDQEVESLSYAYGVREEEKFHLVLKSLSYEIVLSTKESEGKRKESESLIENHEIFKEEQVKEKQYEIEKSEKTKEEMSLMIFEGDKGEEVREICCDISSLLNSLSSEEMNLFTNSINHFRACISPCAKKIEAQDLENEGSLYYKLYKTISFLNFTSPYLLISLLTNLIVVLFSLL</sequence>
<accession>A0ACC0CA38</accession>
<evidence type="ECO:0000313" key="1">
    <source>
        <dbReference type="EMBL" id="KAI5681750.1"/>
    </source>
</evidence>